<dbReference type="RefSeq" id="WP_344288404.1">
    <property type="nucleotide sequence ID" value="NZ_BAAAPF010000016.1"/>
</dbReference>
<evidence type="ECO:0000256" key="1">
    <source>
        <dbReference type="SAM" id="MobiDB-lite"/>
    </source>
</evidence>
<reference evidence="2 3" key="1">
    <citation type="journal article" date="2019" name="Int. J. Syst. Evol. Microbiol.">
        <title>The Global Catalogue of Microorganisms (GCM) 10K type strain sequencing project: providing services to taxonomists for standard genome sequencing and annotation.</title>
        <authorList>
            <consortium name="The Broad Institute Genomics Platform"/>
            <consortium name="The Broad Institute Genome Sequencing Center for Infectious Disease"/>
            <person name="Wu L."/>
            <person name="Ma J."/>
        </authorList>
    </citation>
    <scope>NUCLEOTIDE SEQUENCE [LARGE SCALE GENOMIC DNA]</scope>
    <source>
        <strain evidence="2 3">JCM 15481</strain>
    </source>
</reference>
<dbReference type="Pfam" id="PF07388">
    <property type="entry name" value="A-2_8-polyST"/>
    <property type="match status" value="1"/>
</dbReference>
<dbReference type="EMBL" id="BAAAPF010000016">
    <property type="protein sequence ID" value="GAA2112590.1"/>
    <property type="molecule type" value="Genomic_DNA"/>
</dbReference>
<keyword evidence="3" id="KW-1185">Reference proteome</keyword>
<feature type="compositionally biased region" description="Low complexity" evidence="1">
    <location>
        <begin position="1"/>
        <end position="19"/>
    </location>
</feature>
<sequence>MNDPSPASVPPSLSSSLPAALPPSDPPEVRYAPGRHTQIFVASTLYGTATLAAALDAGLFPAADRRILLLTNNAANPEATPAVDAMAGFARLRSRFDDVRDWNHAIRPLHPAAWEPRVEDVPLWERHLRLLWGLGADRLTLVVESIQVSPSRALAQLFPDASLHVYADGLMSYGPTRNKLPSLIGSRVERLLHPDLLPGVRPMLLTEFGVPPEVVPAEELKKVLAELAADVTDLGDAEEESSPALLLGQYLSALNILTVEEEEQLHVRMLRGAAGLGHRTVVFKPHPMAPPRVSRLLEDEAGVLGVRLTVLDTPVLAEVLYERLRPALVAGAFSTALMTASTLYGLPVASIGTETLLERLTPYENSNRIPVTIADALLPSLEDPEAVRGWRAPTEEEARARLGGLLTAVGFTMQPRIHARLRPDVERWLAAELDARTWRYFKRRRLTVEGLPGGVPKRLAFVPRSPAVRRVARRARAVRRRLR</sequence>
<feature type="region of interest" description="Disordered" evidence="1">
    <location>
        <begin position="1"/>
        <end position="27"/>
    </location>
</feature>
<proteinExistence type="predicted"/>
<dbReference type="Proteomes" id="UP001500443">
    <property type="component" value="Unassembled WGS sequence"/>
</dbReference>
<name>A0ABN2XHU6_9ACTN</name>
<gene>
    <name evidence="2" type="ORF">GCM10009802_10770</name>
</gene>
<comment type="caution">
    <text evidence="2">The sequence shown here is derived from an EMBL/GenBank/DDBJ whole genome shotgun (WGS) entry which is preliminary data.</text>
</comment>
<dbReference type="InterPro" id="IPR010866">
    <property type="entry name" value="A-2_8-polyST"/>
</dbReference>
<evidence type="ECO:0000313" key="3">
    <source>
        <dbReference type="Proteomes" id="UP001500443"/>
    </source>
</evidence>
<evidence type="ECO:0000313" key="2">
    <source>
        <dbReference type="EMBL" id="GAA2112590.1"/>
    </source>
</evidence>
<accession>A0ABN2XHU6</accession>
<organism evidence="2 3">
    <name type="scientific">Streptomyces synnematoformans</name>
    <dbReference type="NCBI Taxonomy" id="415721"/>
    <lineage>
        <taxon>Bacteria</taxon>
        <taxon>Bacillati</taxon>
        <taxon>Actinomycetota</taxon>
        <taxon>Actinomycetes</taxon>
        <taxon>Kitasatosporales</taxon>
        <taxon>Streptomycetaceae</taxon>
        <taxon>Streptomyces</taxon>
    </lineage>
</organism>
<protein>
    <submittedName>
        <fullName evidence="2">Alpha-2,8-polysialyltransferase family protein</fullName>
    </submittedName>
</protein>